<reference evidence="1 2" key="1">
    <citation type="submission" date="2015-01" db="EMBL/GenBank/DDBJ databases">
        <title>Evolution of Trichinella species and genotypes.</title>
        <authorList>
            <person name="Korhonen P.K."/>
            <person name="Edoardo P."/>
            <person name="Giuseppe L.R."/>
            <person name="Gasser R.B."/>
        </authorList>
    </citation>
    <scope>NUCLEOTIDE SEQUENCE [LARGE SCALE GENOMIC DNA]</scope>
    <source>
        <strain evidence="1">ISS3</strain>
    </source>
</reference>
<evidence type="ECO:0000313" key="1">
    <source>
        <dbReference type="EMBL" id="KRY36399.1"/>
    </source>
</evidence>
<dbReference type="EMBL" id="JYDH01000043">
    <property type="protein sequence ID" value="KRY36399.1"/>
    <property type="molecule type" value="Genomic_DNA"/>
</dbReference>
<comment type="caution">
    <text evidence="1">The sequence shown here is derived from an EMBL/GenBank/DDBJ whole genome shotgun (WGS) entry which is preliminary data.</text>
</comment>
<name>A0A0V1BHR3_TRISP</name>
<dbReference type="AlphaFoldDB" id="A0A0V1BHR3"/>
<gene>
    <name evidence="1" type="ORF">T01_11965</name>
</gene>
<dbReference type="OrthoDB" id="5920713at2759"/>
<sequence length="142" mass="17466">LCVMYFFHICTILRWEDFLHRSVLIYIYIWNVEKLVTFYLFHYKKMLKDIFLEVNFLSFCRKWWKYRDEEMKHSVNVYLLHLFSAKFTHKLSNYDIDLLSNFRYPLALSKRASLTLKFWMLWNEVCLYQAQSITGVIGLDSF</sequence>
<accession>A0A0V1BHR3</accession>
<organism evidence="1 2">
    <name type="scientific">Trichinella spiralis</name>
    <name type="common">Trichina worm</name>
    <dbReference type="NCBI Taxonomy" id="6334"/>
    <lineage>
        <taxon>Eukaryota</taxon>
        <taxon>Metazoa</taxon>
        <taxon>Ecdysozoa</taxon>
        <taxon>Nematoda</taxon>
        <taxon>Enoplea</taxon>
        <taxon>Dorylaimia</taxon>
        <taxon>Trichinellida</taxon>
        <taxon>Trichinellidae</taxon>
        <taxon>Trichinella</taxon>
    </lineage>
</organism>
<keyword evidence="2" id="KW-1185">Reference proteome</keyword>
<feature type="non-terminal residue" evidence="1">
    <location>
        <position position="1"/>
    </location>
</feature>
<evidence type="ECO:0000313" key="2">
    <source>
        <dbReference type="Proteomes" id="UP000054776"/>
    </source>
</evidence>
<protein>
    <submittedName>
        <fullName evidence="1">Uncharacterized protein</fullName>
    </submittedName>
</protein>
<dbReference type="Proteomes" id="UP000054776">
    <property type="component" value="Unassembled WGS sequence"/>
</dbReference>
<proteinExistence type="predicted"/>